<comment type="caution">
    <text evidence="9">The sequence shown here is derived from an EMBL/GenBank/DDBJ whole genome shotgun (WGS) entry which is preliminary data.</text>
</comment>
<evidence type="ECO:0000259" key="8">
    <source>
        <dbReference type="PROSITE" id="PS51007"/>
    </source>
</evidence>
<evidence type="ECO:0000256" key="3">
    <source>
        <dbReference type="ARBA" id="ARBA00022723"/>
    </source>
</evidence>
<keyword evidence="1" id="KW-0813">Transport</keyword>
<feature type="domain" description="Cytochrome c" evidence="8">
    <location>
        <begin position="20"/>
        <end position="121"/>
    </location>
</feature>
<dbReference type="PANTHER" id="PTHR11961">
    <property type="entry name" value="CYTOCHROME C"/>
    <property type="match status" value="1"/>
</dbReference>
<gene>
    <name evidence="9" type="ORF">ISP18_10570</name>
</gene>
<keyword evidence="10" id="KW-1185">Reference proteome</keyword>
<keyword evidence="4" id="KW-0249">Electron transport</keyword>
<sequence>MVIAGLFFGWMLASPFARAGDASAGADVFKSECSECHSPKQGKNKKGPSLFGIVGRPAGTAPDYNYSDALKQAHWTWSPDKLHDYLSQPAKKANPGTKMKYDGLDDAKQLDDLLTYLGTLH</sequence>
<dbReference type="PRINTS" id="PR00604">
    <property type="entry name" value="CYTCHRMECIAB"/>
</dbReference>
<dbReference type="InterPro" id="IPR002327">
    <property type="entry name" value="Cyt_c_1A/1B"/>
</dbReference>
<evidence type="ECO:0000313" key="9">
    <source>
        <dbReference type="EMBL" id="MFK2855033.1"/>
    </source>
</evidence>
<evidence type="ECO:0000256" key="6">
    <source>
        <dbReference type="PROSITE-ProRule" id="PRU00433"/>
    </source>
</evidence>
<evidence type="ECO:0000256" key="4">
    <source>
        <dbReference type="ARBA" id="ARBA00022982"/>
    </source>
</evidence>
<keyword evidence="7" id="KW-0732">Signal</keyword>
<dbReference type="RefSeq" id="WP_380011044.1">
    <property type="nucleotide sequence ID" value="NZ_JADIKI010000022.1"/>
</dbReference>
<protein>
    <submittedName>
        <fullName evidence="9">C-type cytochrome</fullName>
    </submittedName>
</protein>
<accession>A0ABW8IIN1</accession>
<dbReference type="InterPro" id="IPR009056">
    <property type="entry name" value="Cyt_c-like_dom"/>
</dbReference>
<evidence type="ECO:0000256" key="5">
    <source>
        <dbReference type="ARBA" id="ARBA00023004"/>
    </source>
</evidence>
<feature type="chain" id="PRO_5045066157" evidence="7">
    <location>
        <begin position="20"/>
        <end position="121"/>
    </location>
</feature>
<reference evidence="9 10" key="1">
    <citation type="submission" date="2020-10" db="EMBL/GenBank/DDBJ databases">
        <title>Phylogeny of dyella-like bacteria.</title>
        <authorList>
            <person name="Fu J."/>
        </authorList>
    </citation>
    <scope>NUCLEOTIDE SEQUENCE [LARGE SCALE GENOMIC DNA]</scope>
    <source>
        <strain evidence="9 10">DHG40</strain>
    </source>
</reference>
<evidence type="ECO:0000313" key="10">
    <source>
        <dbReference type="Proteomes" id="UP001620409"/>
    </source>
</evidence>
<dbReference type="SUPFAM" id="SSF46626">
    <property type="entry name" value="Cytochrome c"/>
    <property type="match status" value="1"/>
</dbReference>
<proteinExistence type="predicted"/>
<evidence type="ECO:0000256" key="2">
    <source>
        <dbReference type="ARBA" id="ARBA00022617"/>
    </source>
</evidence>
<keyword evidence="3 6" id="KW-0479">Metal-binding</keyword>
<evidence type="ECO:0000256" key="1">
    <source>
        <dbReference type="ARBA" id="ARBA00022448"/>
    </source>
</evidence>
<dbReference type="Proteomes" id="UP001620409">
    <property type="component" value="Unassembled WGS sequence"/>
</dbReference>
<feature type="signal peptide" evidence="7">
    <location>
        <begin position="1"/>
        <end position="19"/>
    </location>
</feature>
<dbReference type="EMBL" id="JADIKI010000022">
    <property type="protein sequence ID" value="MFK2855033.1"/>
    <property type="molecule type" value="Genomic_DNA"/>
</dbReference>
<dbReference type="PROSITE" id="PS51007">
    <property type="entry name" value="CYTC"/>
    <property type="match status" value="1"/>
</dbReference>
<dbReference type="Gene3D" id="1.10.760.10">
    <property type="entry name" value="Cytochrome c-like domain"/>
    <property type="match status" value="1"/>
</dbReference>
<dbReference type="Pfam" id="PF00034">
    <property type="entry name" value="Cytochrom_C"/>
    <property type="match status" value="1"/>
</dbReference>
<keyword evidence="2 6" id="KW-0349">Heme</keyword>
<keyword evidence="5 6" id="KW-0408">Iron</keyword>
<dbReference type="InterPro" id="IPR036909">
    <property type="entry name" value="Cyt_c-like_dom_sf"/>
</dbReference>
<name>A0ABW8IIN1_9GAMM</name>
<organism evidence="9 10">
    <name type="scientific">Dyella humi</name>
    <dbReference type="NCBI Taxonomy" id="1770547"/>
    <lineage>
        <taxon>Bacteria</taxon>
        <taxon>Pseudomonadati</taxon>
        <taxon>Pseudomonadota</taxon>
        <taxon>Gammaproteobacteria</taxon>
        <taxon>Lysobacterales</taxon>
        <taxon>Rhodanobacteraceae</taxon>
        <taxon>Dyella</taxon>
    </lineage>
</organism>
<evidence type="ECO:0000256" key="7">
    <source>
        <dbReference type="SAM" id="SignalP"/>
    </source>
</evidence>